<sequence>MPLLYFQFLHALWQWDAGKQLRVLALIDFITNNSEKDMEKGRAKGIQETTQERKVMAW</sequence>
<comment type="caution">
    <text evidence="1">The sequence shown here is derived from an EMBL/GenBank/DDBJ whole genome shotgun (WGS) entry which is preliminary data.</text>
</comment>
<protein>
    <submittedName>
        <fullName evidence="1">Uncharacterized protein</fullName>
    </submittedName>
</protein>
<name>X1JR19_9ZZZZ</name>
<organism evidence="1">
    <name type="scientific">marine sediment metagenome</name>
    <dbReference type="NCBI Taxonomy" id="412755"/>
    <lineage>
        <taxon>unclassified sequences</taxon>
        <taxon>metagenomes</taxon>
        <taxon>ecological metagenomes</taxon>
    </lineage>
</organism>
<dbReference type="EMBL" id="BARV01002817">
    <property type="protein sequence ID" value="GAH96482.1"/>
    <property type="molecule type" value="Genomic_DNA"/>
</dbReference>
<proteinExistence type="predicted"/>
<accession>X1JR19</accession>
<dbReference type="AlphaFoldDB" id="X1JR19"/>
<evidence type="ECO:0000313" key="1">
    <source>
        <dbReference type="EMBL" id="GAH96482.1"/>
    </source>
</evidence>
<gene>
    <name evidence="1" type="ORF">S06H3_07067</name>
</gene>
<reference evidence="1" key="1">
    <citation type="journal article" date="2014" name="Front. Microbiol.">
        <title>High frequency of phylogenetically diverse reductive dehalogenase-homologous genes in deep subseafloor sedimentary metagenomes.</title>
        <authorList>
            <person name="Kawai M."/>
            <person name="Futagami T."/>
            <person name="Toyoda A."/>
            <person name="Takaki Y."/>
            <person name="Nishi S."/>
            <person name="Hori S."/>
            <person name="Arai W."/>
            <person name="Tsubouchi T."/>
            <person name="Morono Y."/>
            <person name="Uchiyama I."/>
            <person name="Ito T."/>
            <person name="Fujiyama A."/>
            <person name="Inagaki F."/>
            <person name="Takami H."/>
        </authorList>
    </citation>
    <scope>NUCLEOTIDE SEQUENCE</scope>
    <source>
        <strain evidence="1">Expedition CK06-06</strain>
    </source>
</reference>